<reference evidence="2" key="1">
    <citation type="submission" date="2013-10" db="EMBL/GenBank/DDBJ databases">
        <title>Genomic analysis of the causative agents of coccidiosis in chickens.</title>
        <authorList>
            <person name="Reid A.J."/>
            <person name="Blake D."/>
            <person name="Billington K."/>
            <person name="Browne H."/>
            <person name="Dunn M."/>
            <person name="Hung S."/>
            <person name="Kawahara F."/>
            <person name="Miranda-Saavedra D."/>
            <person name="Mourier T."/>
            <person name="Nagra H."/>
            <person name="Otto T.D."/>
            <person name="Rawlings N."/>
            <person name="Sanchez A."/>
            <person name="Sanders M."/>
            <person name="Subramaniam C."/>
            <person name="Tay Y."/>
            <person name="Dear P."/>
            <person name="Doerig C."/>
            <person name="Gruber A."/>
            <person name="Parkinson J."/>
            <person name="Shirley M."/>
            <person name="Wan K.L."/>
            <person name="Berriman M."/>
            <person name="Tomley F."/>
            <person name="Pain A."/>
        </authorList>
    </citation>
    <scope>NUCLEOTIDE SEQUENCE [LARGE SCALE GENOMIC DNA]</scope>
    <source>
        <strain evidence="2">Houghton</strain>
    </source>
</reference>
<feature type="non-terminal residue" evidence="2">
    <location>
        <position position="246"/>
    </location>
</feature>
<gene>
    <name evidence="2" type="ORF">ETH_00017665</name>
</gene>
<dbReference type="AlphaFoldDB" id="U6KUS2"/>
<dbReference type="OrthoDB" id="446168at2759"/>
<dbReference type="Proteomes" id="UP000030747">
    <property type="component" value="Unassembled WGS sequence"/>
</dbReference>
<name>U6KUS2_EIMTE</name>
<dbReference type="RefSeq" id="XP_013230005.1">
    <property type="nucleotide sequence ID" value="XM_013374551.1"/>
</dbReference>
<protein>
    <submittedName>
        <fullName evidence="2">Uncharacterized protein</fullName>
    </submittedName>
</protein>
<reference evidence="2" key="2">
    <citation type="submission" date="2013-10" db="EMBL/GenBank/DDBJ databases">
        <authorList>
            <person name="Aslett M."/>
        </authorList>
    </citation>
    <scope>NUCLEOTIDE SEQUENCE [LARGE SCALE GENOMIC DNA]</scope>
    <source>
        <strain evidence="2">Houghton</strain>
    </source>
</reference>
<evidence type="ECO:0000313" key="2">
    <source>
        <dbReference type="EMBL" id="CDJ39250.1"/>
    </source>
</evidence>
<dbReference type="GeneID" id="25252672"/>
<dbReference type="EMBL" id="HG674259">
    <property type="protein sequence ID" value="CDJ39250.1"/>
    <property type="molecule type" value="Genomic_DNA"/>
</dbReference>
<proteinExistence type="predicted"/>
<dbReference type="VEuPathDB" id="ToxoDB:ETH2_1520100"/>
<evidence type="ECO:0000313" key="3">
    <source>
        <dbReference type="Proteomes" id="UP000030747"/>
    </source>
</evidence>
<sequence>MSTFRRVCCGGLGFGRRGFAAWKGLGAFVEGQQQQQAWALLLQCEQQVSSKCKAAAEAAAEAAAAAAAGKDPNKGIDWAFWERSIAHKDIVNCLRSHYEQQESAYGRLLGSSAAAAAQQQQQQQQAAAKELLGEGLLQQALESCAAAVAASQQISSKGAAALWLSCRNPPLSALSTNDWLDTDCYWQAFLEKHFFYSQYQPGTEDPESAGSKRSSKERVAQKGGEVQRAYRHPNAVLVYRLSSFLG</sequence>
<evidence type="ECO:0000256" key="1">
    <source>
        <dbReference type="SAM" id="MobiDB-lite"/>
    </source>
</evidence>
<keyword evidence="3" id="KW-1185">Reference proteome</keyword>
<dbReference type="VEuPathDB" id="ToxoDB:ETH_00017665"/>
<organism evidence="2 3">
    <name type="scientific">Eimeria tenella</name>
    <name type="common">Coccidian parasite</name>
    <dbReference type="NCBI Taxonomy" id="5802"/>
    <lineage>
        <taxon>Eukaryota</taxon>
        <taxon>Sar</taxon>
        <taxon>Alveolata</taxon>
        <taxon>Apicomplexa</taxon>
        <taxon>Conoidasida</taxon>
        <taxon>Coccidia</taxon>
        <taxon>Eucoccidiorida</taxon>
        <taxon>Eimeriorina</taxon>
        <taxon>Eimeriidae</taxon>
        <taxon>Eimeria</taxon>
    </lineage>
</organism>
<feature type="region of interest" description="Disordered" evidence="1">
    <location>
        <begin position="201"/>
        <end position="225"/>
    </location>
</feature>
<accession>U6KUS2</accession>